<dbReference type="AlphaFoldDB" id="A0A7S4LHG4"/>
<reference evidence="2" key="1">
    <citation type="submission" date="2021-01" db="EMBL/GenBank/DDBJ databases">
        <authorList>
            <person name="Corre E."/>
            <person name="Pelletier E."/>
            <person name="Niang G."/>
            <person name="Scheremetjew M."/>
            <person name="Finn R."/>
            <person name="Kale V."/>
            <person name="Holt S."/>
            <person name="Cochrane G."/>
            <person name="Meng A."/>
            <person name="Brown T."/>
            <person name="Cohen L."/>
        </authorList>
    </citation>
    <scope>NUCLEOTIDE SEQUENCE</scope>
    <source>
        <strain evidence="2">CCMP1594</strain>
    </source>
</reference>
<accession>A0A7S4LHG4</accession>
<organism evidence="2">
    <name type="scientific">Eutreptiella gymnastica</name>
    <dbReference type="NCBI Taxonomy" id="73025"/>
    <lineage>
        <taxon>Eukaryota</taxon>
        <taxon>Discoba</taxon>
        <taxon>Euglenozoa</taxon>
        <taxon>Euglenida</taxon>
        <taxon>Spirocuta</taxon>
        <taxon>Euglenophyceae</taxon>
        <taxon>Eutreptiales</taxon>
        <taxon>Eutreptiaceae</taxon>
        <taxon>Eutreptiella</taxon>
    </lineage>
</organism>
<dbReference type="EMBL" id="HBJA01118291">
    <property type="protein sequence ID" value="CAE0829425.1"/>
    <property type="molecule type" value="Transcribed_RNA"/>
</dbReference>
<evidence type="ECO:0000313" key="2">
    <source>
        <dbReference type="EMBL" id="CAE0829425.1"/>
    </source>
</evidence>
<proteinExistence type="predicted"/>
<sequence>MNAQDIVTGRRGRLWGCGGQWGSRPACHHQRPAVGKWTPVVGDKRLRHREKRRRGGLPRRARGGRTGTGIATPPPFIGDQGGGASTELPGKFSSAFRALFSRALLFAIP</sequence>
<feature type="region of interest" description="Disordered" evidence="1">
    <location>
        <begin position="49"/>
        <end position="85"/>
    </location>
</feature>
<gene>
    <name evidence="2" type="ORF">EGYM00163_LOCUS40703</name>
</gene>
<protein>
    <submittedName>
        <fullName evidence="2">Uncharacterized protein</fullName>
    </submittedName>
</protein>
<feature type="non-terminal residue" evidence="2">
    <location>
        <position position="109"/>
    </location>
</feature>
<evidence type="ECO:0000256" key="1">
    <source>
        <dbReference type="SAM" id="MobiDB-lite"/>
    </source>
</evidence>
<name>A0A7S4LHG4_9EUGL</name>
<feature type="compositionally biased region" description="Basic residues" evidence="1">
    <location>
        <begin position="49"/>
        <end position="63"/>
    </location>
</feature>